<name>A0AAD1Y336_EUPCR</name>
<sequence length="109" mass="11773">MTGTTISPPPNPADVTSDMRSASTKIPIYCKGNIILGVSQTQICAGNTPSDFHLLVILSQCLWSAHSDDSGHLLLVAQTTLSRNTINRISCKDIRALQDVCFLLNGIFK</sequence>
<reference evidence="1" key="1">
    <citation type="submission" date="2023-07" db="EMBL/GenBank/DDBJ databases">
        <authorList>
            <consortium name="AG Swart"/>
            <person name="Singh M."/>
            <person name="Singh A."/>
            <person name="Seah K."/>
            <person name="Emmerich C."/>
        </authorList>
    </citation>
    <scope>NUCLEOTIDE SEQUENCE</scope>
    <source>
        <strain evidence="1">DP1</strain>
    </source>
</reference>
<evidence type="ECO:0000313" key="2">
    <source>
        <dbReference type="Proteomes" id="UP001295684"/>
    </source>
</evidence>
<dbReference type="Proteomes" id="UP001295684">
    <property type="component" value="Unassembled WGS sequence"/>
</dbReference>
<accession>A0AAD1Y336</accession>
<protein>
    <submittedName>
        <fullName evidence="1">Uncharacterized protein</fullName>
    </submittedName>
</protein>
<comment type="caution">
    <text evidence="1">The sequence shown here is derived from an EMBL/GenBank/DDBJ whole genome shotgun (WGS) entry which is preliminary data.</text>
</comment>
<organism evidence="1 2">
    <name type="scientific">Euplotes crassus</name>
    <dbReference type="NCBI Taxonomy" id="5936"/>
    <lineage>
        <taxon>Eukaryota</taxon>
        <taxon>Sar</taxon>
        <taxon>Alveolata</taxon>
        <taxon>Ciliophora</taxon>
        <taxon>Intramacronucleata</taxon>
        <taxon>Spirotrichea</taxon>
        <taxon>Hypotrichia</taxon>
        <taxon>Euplotida</taxon>
        <taxon>Euplotidae</taxon>
        <taxon>Moneuplotes</taxon>
    </lineage>
</organism>
<keyword evidence="2" id="KW-1185">Reference proteome</keyword>
<dbReference type="AlphaFoldDB" id="A0AAD1Y336"/>
<dbReference type="EMBL" id="CAMPGE010025310">
    <property type="protein sequence ID" value="CAI2383080.1"/>
    <property type="molecule type" value="Genomic_DNA"/>
</dbReference>
<proteinExistence type="predicted"/>
<gene>
    <name evidence="1" type="ORF">ECRASSUSDP1_LOCUS24571</name>
</gene>
<evidence type="ECO:0000313" key="1">
    <source>
        <dbReference type="EMBL" id="CAI2383080.1"/>
    </source>
</evidence>